<dbReference type="PROSITE" id="PS50846">
    <property type="entry name" value="HMA_2"/>
    <property type="match status" value="2"/>
</dbReference>
<feature type="domain" description="HMA" evidence="2">
    <location>
        <begin position="202"/>
        <end position="265"/>
    </location>
</feature>
<evidence type="ECO:0000256" key="1">
    <source>
        <dbReference type="SAM" id="MobiDB-lite"/>
    </source>
</evidence>
<dbReference type="GeneID" id="103500821"/>
<feature type="region of interest" description="Disordered" evidence="1">
    <location>
        <begin position="131"/>
        <end position="202"/>
    </location>
</feature>
<feature type="region of interest" description="Disordered" evidence="1">
    <location>
        <begin position="267"/>
        <end position="311"/>
    </location>
</feature>
<dbReference type="RefSeq" id="XP_008462472.2">
    <property type="nucleotide sequence ID" value="XM_008464250.3"/>
</dbReference>
<dbReference type="Proteomes" id="UP001652600">
    <property type="component" value="Chromosome 8"/>
</dbReference>
<evidence type="ECO:0000313" key="3">
    <source>
        <dbReference type="Proteomes" id="UP001652600"/>
    </source>
</evidence>
<reference evidence="4" key="1">
    <citation type="submission" date="2025-08" db="UniProtKB">
        <authorList>
            <consortium name="RefSeq"/>
        </authorList>
    </citation>
    <scope>IDENTIFICATION</scope>
    <source>
        <tissue evidence="4">Stem</tissue>
    </source>
</reference>
<sequence length="400" mass="44389">MNQHTYIHERHIIHSSFCYKYPFHSLFPLSKQTDFIDRLKHNKWKVLEAPKNNDGEKKPADAGQKKDDGAVTAVFKIDMHCDGCAKKVKRVVKHLDGVSDVKADPSSNKLTVTGKVDPAVIKTKLEQKTKKKIEIVSPQPKKEGGGDKKPDEKTEKKTDEKAEKKTDEKGEKKADGKSEKKSDEKAEKKPEEKKSEDKKAKESTVVLKMRLHCEGCIQKIRKALIKFKGVNEISVDAQKDLITVKGTIEGKDLQSYLKDKFNRSVEVIPPKKEEPAAGGEKKEKEAGGGGGEKKDNDGKPAAASSGGDGGGAKVEVVNKYEYSGFSYPPSTFYYDAPSHSHTHQYSYAMEAQPSYPVYGFANSSGYYANPNYVQQGYSTPMNDHTQMFSDENPNAACSVM</sequence>
<evidence type="ECO:0000259" key="2">
    <source>
        <dbReference type="PROSITE" id="PS50846"/>
    </source>
</evidence>
<dbReference type="InParanoid" id="A0A1S3CHI9"/>
<accession>A0A1S3CHI9</accession>
<evidence type="ECO:0000313" key="4">
    <source>
        <dbReference type="RefSeq" id="XP_008462472.2"/>
    </source>
</evidence>
<dbReference type="PANTHER" id="PTHR46413:SF1">
    <property type="entry name" value="HEAVY METAL-ASSOCIATED ISOPRENYLATED PLANT PROTEIN 6"/>
    <property type="match status" value="1"/>
</dbReference>
<dbReference type="GO" id="GO:0046872">
    <property type="term" value="F:metal ion binding"/>
    <property type="evidence" value="ECO:0007669"/>
    <property type="project" value="InterPro"/>
</dbReference>
<dbReference type="InterPro" id="IPR036163">
    <property type="entry name" value="HMA_dom_sf"/>
</dbReference>
<proteinExistence type="predicted"/>
<dbReference type="CDD" id="cd00371">
    <property type="entry name" value="HMA"/>
    <property type="match status" value="2"/>
</dbReference>
<feature type="domain" description="HMA" evidence="2">
    <location>
        <begin position="70"/>
        <end position="133"/>
    </location>
</feature>
<dbReference type="SUPFAM" id="SSF55008">
    <property type="entry name" value="HMA, heavy metal-associated domain"/>
    <property type="match status" value="2"/>
</dbReference>
<organism evidence="3 4">
    <name type="scientific">Cucumis melo</name>
    <name type="common">Muskmelon</name>
    <dbReference type="NCBI Taxonomy" id="3656"/>
    <lineage>
        <taxon>Eukaryota</taxon>
        <taxon>Viridiplantae</taxon>
        <taxon>Streptophyta</taxon>
        <taxon>Embryophyta</taxon>
        <taxon>Tracheophyta</taxon>
        <taxon>Spermatophyta</taxon>
        <taxon>Magnoliopsida</taxon>
        <taxon>eudicotyledons</taxon>
        <taxon>Gunneridae</taxon>
        <taxon>Pentapetalae</taxon>
        <taxon>rosids</taxon>
        <taxon>fabids</taxon>
        <taxon>Cucurbitales</taxon>
        <taxon>Cucurbitaceae</taxon>
        <taxon>Benincaseae</taxon>
        <taxon>Cucumis</taxon>
    </lineage>
</organism>
<keyword evidence="3" id="KW-1185">Reference proteome</keyword>
<name>A0A1S3CHI9_CUCME</name>
<dbReference type="FunCoup" id="A0A1S3CHI9">
    <property type="interactions" value="96"/>
</dbReference>
<dbReference type="PANTHER" id="PTHR46413">
    <property type="entry name" value="HEAVY METAL-ASSOCIATED ISOPRENYLATED PLANT PROTEIN 6"/>
    <property type="match status" value="1"/>
</dbReference>
<gene>
    <name evidence="4" type="primary">LOC103500821</name>
</gene>
<dbReference type="Pfam" id="PF00403">
    <property type="entry name" value="HMA"/>
    <property type="match status" value="2"/>
</dbReference>
<dbReference type="InterPro" id="IPR006121">
    <property type="entry name" value="HMA_dom"/>
</dbReference>
<dbReference type="eggNOG" id="KOG1603">
    <property type="taxonomic scope" value="Eukaryota"/>
</dbReference>
<feature type="compositionally biased region" description="Basic and acidic residues" evidence="1">
    <location>
        <begin position="267"/>
        <end position="298"/>
    </location>
</feature>
<dbReference type="Gene3D" id="3.30.70.100">
    <property type="match status" value="2"/>
</dbReference>
<dbReference type="AlphaFoldDB" id="A0A1S3CHI9"/>
<protein>
    <submittedName>
        <fullName evidence="4">Heavy metal-associated isoprenylated plant protein 6-like isoform X1</fullName>
    </submittedName>
</protein>
<dbReference type="KEGG" id="cmo:103500821"/>
<dbReference type="InterPro" id="IPR044594">
    <property type="entry name" value="HIPP01/3/5/6"/>
</dbReference>